<gene>
    <name evidence="3" type="ORF">HL667_02960</name>
</gene>
<name>A0ABX2C8W2_9BRAD</name>
<evidence type="ECO:0000313" key="4">
    <source>
        <dbReference type="Proteomes" id="UP000886476"/>
    </source>
</evidence>
<evidence type="ECO:0000313" key="3">
    <source>
        <dbReference type="EMBL" id="NPU63950.1"/>
    </source>
</evidence>
<protein>
    <submittedName>
        <fullName evidence="3">DUF1127 domain-containing protein</fullName>
    </submittedName>
</protein>
<dbReference type="InterPro" id="IPR009506">
    <property type="entry name" value="YjiS-like"/>
</dbReference>
<feature type="region of interest" description="Disordered" evidence="1">
    <location>
        <begin position="1"/>
        <end position="46"/>
    </location>
</feature>
<feature type="domain" description="YjiS-like" evidence="2">
    <location>
        <begin position="69"/>
        <end position="105"/>
    </location>
</feature>
<dbReference type="Proteomes" id="UP000886476">
    <property type="component" value="Unassembled WGS sequence"/>
</dbReference>
<organism evidence="3 4">
    <name type="scientific">Bradyrhizobium aeschynomenes</name>
    <dbReference type="NCBI Taxonomy" id="2734909"/>
    <lineage>
        <taxon>Bacteria</taxon>
        <taxon>Pseudomonadati</taxon>
        <taxon>Pseudomonadota</taxon>
        <taxon>Alphaproteobacteria</taxon>
        <taxon>Hyphomicrobiales</taxon>
        <taxon>Nitrobacteraceae</taxon>
        <taxon>Bradyrhizobium</taxon>
    </lineage>
</organism>
<evidence type="ECO:0000256" key="1">
    <source>
        <dbReference type="SAM" id="MobiDB-lite"/>
    </source>
</evidence>
<proteinExistence type="predicted"/>
<reference evidence="3" key="1">
    <citation type="submission" date="2020-05" db="EMBL/GenBank/DDBJ databases">
        <title>Nod-independent and nitrogen-fixing Bradyrhizobium aeschynomene sp. nov. isolated from nodules of Aeschynomene indica.</title>
        <authorList>
            <person name="Zhang Z."/>
        </authorList>
    </citation>
    <scope>NUCLEOTIDE SEQUENCE</scope>
    <source>
        <strain evidence="3">83012</strain>
    </source>
</reference>
<keyword evidence="4" id="KW-1185">Reference proteome</keyword>
<dbReference type="RefSeq" id="WP_172108827.1">
    <property type="nucleotide sequence ID" value="NZ_JABFDN010000001.1"/>
</dbReference>
<comment type="caution">
    <text evidence="3">The sequence shown here is derived from an EMBL/GenBank/DDBJ whole genome shotgun (WGS) entry which is preliminary data.</text>
</comment>
<feature type="compositionally biased region" description="Basic and acidic residues" evidence="1">
    <location>
        <begin position="26"/>
        <end position="36"/>
    </location>
</feature>
<dbReference type="Pfam" id="PF06568">
    <property type="entry name" value="YjiS-like"/>
    <property type="match status" value="1"/>
</dbReference>
<sequence>MQSTTDDPSLSAIGTRGFRGVAHGPRIFERGRDRSARRPASPKPGGNVYYLSHVVADPARAEPESKSLLRLWWARWRERRRFARELPWLADEVLEDYGLTRDEARRLCRRPLWRA</sequence>
<dbReference type="EMBL" id="JABFDN010000001">
    <property type="protein sequence ID" value="NPU63950.1"/>
    <property type="molecule type" value="Genomic_DNA"/>
</dbReference>
<accession>A0ABX2C8W2</accession>
<evidence type="ECO:0000259" key="2">
    <source>
        <dbReference type="Pfam" id="PF06568"/>
    </source>
</evidence>